<evidence type="ECO:0000256" key="1">
    <source>
        <dbReference type="ARBA" id="ARBA00006484"/>
    </source>
</evidence>
<comment type="similarity">
    <text evidence="1 3">Belongs to the short-chain dehydrogenases/reductases (SDR) family.</text>
</comment>
<dbReference type="Gene3D" id="3.40.50.720">
    <property type="entry name" value="NAD(P)-binding Rossmann-like Domain"/>
    <property type="match status" value="1"/>
</dbReference>
<dbReference type="Proteomes" id="UP000229366">
    <property type="component" value="Unassembled WGS sequence"/>
</dbReference>
<evidence type="ECO:0000256" key="2">
    <source>
        <dbReference type="ARBA" id="ARBA00023002"/>
    </source>
</evidence>
<name>A0A2M8VQW6_9BURK</name>
<dbReference type="InterPro" id="IPR036291">
    <property type="entry name" value="NAD(P)-bd_dom_sf"/>
</dbReference>
<dbReference type="PROSITE" id="PS00061">
    <property type="entry name" value="ADH_SHORT"/>
    <property type="match status" value="1"/>
</dbReference>
<evidence type="ECO:0000313" key="5">
    <source>
        <dbReference type="Proteomes" id="UP000229366"/>
    </source>
</evidence>
<dbReference type="InterPro" id="IPR002347">
    <property type="entry name" value="SDR_fam"/>
</dbReference>
<gene>
    <name evidence="4" type="ORF">B0G85_0840</name>
</gene>
<dbReference type="PANTHER" id="PTHR42901">
    <property type="entry name" value="ALCOHOL DEHYDROGENASE"/>
    <property type="match status" value="1"/>
</dbReference>
<organism evidence="4 5">
    <name type="scientific">Polynucleobacter brandtiae</name>
    <dbReference type="NCBI Taxonomy" id="1938816"/>
    <lineage>
        <taxon>Bacteria</taxon>
        <taxon>Pseudomonadati</taxon>
        <taxon>Pseudomonadota</taxon>
        <taxon>Betaproteobacteria</taxon>
        <taxon>Burkholderiales</taxon>
        <taxon>Burkholderiaceae</taxon>
        <taxon>Polynucleobacter</taxon>
    </lineage>
</organism>
<dbReference type="CDD" id="cd05346">
    <property type="entry name" value="SDR_c5"/>
    <property type="match status" value="1"/>
</dbReference>
<evidence type="ECO:0000313" key="4">
    <source>
        <dbReference type="EMBL" id="PJI79862.1"/>
    </source>
</evidence>
<sequence length="269" mass="29050">MMEHAEQSKQSENSEHTVLVTGATAGFGEATARRFLASGHRVIALGRRVERLEALRVSLPTAQQNKLLTLSVDVCDSKQVDPLAASLPAEFAGVTILVNNAGLALGLEPAHQAILSDWDRMIDTNIKGLVHMTRAFLPGMVERKQGHVINLGSVAANYPYPGGNVYGGTKAFVHQFSLNLRADLIGTPVRVTCVEPGMCSGTEFSHVRFKGDDDKADKVYSGVQALSADDVAEAIFWSANLPSHMNINLMELMPVQQSFNGFNVHRGAI</sequence>
<comment type="caution">
    <text evidence="4">The sequence shown here is derived from an EMBL/GenBank/DDBJ whole genome shotgun (WGS) entry which is preliminary data.</text>
</comment>
<dbReference type="GO" id="GO:0016616">
    <property type="term" value="F:oxidoreductase activity, acting on the CH-OH group of donors, NAD or NADP as acceptor"/>
    <property type="evidence" value="ECO:0007669"/>
    <property type="project" value="UniProtKB-ARBA"/>
</dbReference>
<protein>
    <submittedName>
        <fullName evidence="4">3-hydroxy acid dehydrogenase/malonic semialdehyde reductase</fullName>
    </submittedName>
</protein>
<dbReference type="Pfam" id="PF00106">
    <property type="entry name" value="adh_short"/>
    <property type="match status" value="1"/>
</dbReference>
<dbReference type="FunFam" id="3.40.50.720:FF:000047">
    <property type="entry name" value="NADP-dependent L-serine/L-allo-threonine dehydrogenase"/>
    <property type="match status" value="1"/>
</dbReference>
<dbReference type="InterPro" id="IPR020904">
    <property type="entry name" value="Sc_DH/Rdtase_CS"/>
</dbReference>
<accession>A0A2M8VQW6</accession>
<dbReference type="EMBL" id="PGTX01000002">
    <property type="protein sequence ID" value="PJI79862.1"/>
    <property type="molecule type" value="Genomic_DNA"/>
</dbReference>
<dbReference type="PRINTS" id="PR00080">
    <property type="entry name" value="SDRFAMILY"/>
</dbReference>
<reference evidence="4 5" key="1">
    <citation type="submission" date="2017-11" db="EMBL/GenBank/DDBJ databases">
        <title>Genomic Encyclopedia of Type Strains, Phase III (KMG-III): the genomes of soil and plant-associated and newly described type strains.</title>
        <authorList>
            <person name="Whitman W."/>
        </authorList>
    </citation>
    <scope>NUCLEOTIDE SEQUENCE [LARGE SCALE GENOMIC DNA]</scope>
    <source>
        <strain evidence="4 5">UB-Domo-W1</strain>
    </source>
</reference>
<dbReference type="SUPFAM" id="SSF51735">
    <property type="entry name" value="NAD(P)-binding Rossmann-fold domains"/>
    <property type="match status" value="1"/>
</dbReference>
<keyword evidence="2" id="KW-0560">Oxidoreductase</keyword>
<dbReference type="AlphaFoldDB" id="A0A2M8VQW6"/>
<proteinExistence type="inferred from homology"/>
<keyword evidence="5" id="KW-1185">Reference proteome</keyword>
<dbReference type="PRINTS" id="PR00081">
    <property type="entry name" value="GDHRDH"/>
</dbReference>
<dbReference type="PANTHER" id="PTHR42901:SF1">
    <property type="entry name" value="ALCOHOL DEHYDROGENASE"/>
    <property type="match status" value="1"/>
</dbReference>
<evidence type="ECO:0000256" key="3">
    <source>
        <dbReference type="RuleBase" id="RU000363"/>
    </source>
</evidence>